<organism evidence="19 20">
    <name type="scientific">Polyporus arcularius HHB13444</name>
    <dbReference type="NCBI Taxonomy" id="1314778"/>
    <lineage>
        <taxon>Eukaryota</taxon>
        <taxon>Fungi</taxon>
        <taxon>Dikarya</taxon>
        <taxon>Basidiomycota</taxon>
        <taxon>Agaricomycotina</taxon>
        <taxon>Agaricomycetes</taxon>
        <taxon>Polyporales</taxon>
        <taxon>Polyporaceae</taxon>
        <taxon>Polyporus</taxon>
    </lineage>
</organism>
<keyword evidence="10" id="KW-1015">Disulfide bond</keyword>
<accession>A0A5C3PC66</accession>
<keyword evidence="12" id="KW-0624">Polysaccharide degradation</keyword>
<dbReference type="InterPro" id="IPR005103">
    <property type="entry name" value="AA9_LPMO"/>
</dbReference>
<feature type="compositionally biased region" description="Basic residues" evidence="16">
    <location>
        <begin position="319"/>
        <end position="340"/>
    </location>
</feature>
<keyword evidence="7" id="KW-0560">Oxidoreductase</keyword>
<proteinExistence type="inferred from homology"/>
<comment type="cofactor">
    <cofactor evidence="1">
        <name>Cu(2+)</name>
        <dbReference type="ChEBI" id="CHEBI:29036"/>
    </cofactor>
</comment>
<dbReference type="GO" id="GO:0030245">
    <property type="term" value="P:cellulose catabolic process"/>
    <property type="evidence" value="ECO:0007669"/>
    <property type="project" value="UniProtKB-KW"/>
</dbReference>
<dbReference type="GO" id="GO:0005576">
    <property type="term" value="C:extracellular region"/>
    <property type="evidence" value="ECO:0007669"/>
    <property type="project" value="UniProtKB-SubCell"/>
</dbReference>
<dbReference type="STRING" id="1314778.A0A5C3PC66"/>
<keyword evidence="4" id="KW-0479">Metal-binding</keyword>
<dbReference type="GO" id="GO:0004497">
    <property type="term" value="F:monooxygenase activity"/>
    <property type="evidence" value="ECO:0007669"/>
    <property type="project" value="UniProtKB-KW"/>
</dbReference>
<dbReference type="GO" id="GO:0046872">
    <property type="term" value="F:metal ion binding"/>
    <property type="evidence" value="ECO:0007669"/>
    <property type="project" value="UniProtKB-KW"/>
</dbReference>
<keyword evidence="8" id="KW-0186">Copper</keyword>
<comment type="similarity">
    <text evidence="13">Belongs to the polysaccharide monooxygenase AA9 family.</text>
</comment>
<dbReference type="CDD" id="cd21175">
    <property type="entry name" value="LPMO_AA9"/>
    <property type="match status" value="1"/>
</dbReference>
<dbReference type="PANTHER" id="PTHR33353">
    <property type="entry name" value="PUTATIVE (AFU_ORTHOLOGUE AFUA_1G12560)-RELATED"/>
    <property type="match status" value="1"/>
</dbReference>
<comment type="subcellular location">
    <subcellularLocation>
        <location evidence="2">Secreted</location>
    </subcellularLocation>
</comment>
<feature type="region of interest" description="Disordered" evidence="16">
    <location>
        <begin position="240"/>
        <end position="340"/>
    </location>
</feature>
<evidence type="ECO:0000313" key="20">
    <source>
        <dbReference type="Proteomes" id="UP000308197"/>
    </source>
</evidence>
<evidence type="ECO:0000256" key="11">
    <source>
        <dbReference type="ARBA" id="ARBA00023277"/>
    </source>
</evidence>
<evidence type="ECO:0000256" key="6">
    <source>
        <dbReference type="ARBA" id="ARBA00023001"/>
    </source>
</evidence>
<evidence type="ECO:0000256" key="7">
    <source>
        <dbReference type="ARBA" id="ARBA00023002"/>
    </source>
</evidence>
<evidence type="ECO:0000256" key="8">
    <source>
        <dbReference type="ARBA" id="ARBA00023008"/>
    </source>
</evidence>
<evidence type="ECO:0000256" key="10">
    <source>
        <dbReference type="ARBA" id="ARBA00023157"/>
    </source>
</evidence>
<gene>
    <name evidence="19" type="ORF">K466DRAFT_491945</name>
</gene>
<evidence type="ECO:0000256" key="14">
    <source>
        <dbReference type="ARBA" id="ARBA00045077"/>
    </source>
</evidence>
<evidence type="ECO:0000256" key="15">
    <source>
        <dbReference type="ARBA" id="ARBA00047174"/>
    </source>
</evidence>
<dbReference type="PANTHER" id="PTHR33353:SF10">
    <property type="entry name" value="ENDO-BETA-1,4-GLUCANASE D"/>
    <property type="match status" value="1"/>
</dbReference>
<feature type="signal peptide" evidence="17">
    <location>
        <begin position="1"/>
        <end position="23"/>
    </location>
</feature>
<evidence type="ECO:0000256" key="2">
    <source>
        <dbReference type="ARBA" id="ARBA00004613"/>
    </source>
</evidence>
<sequence>MMFSSISLAALAVALVAPSAVNAHGYVQDLTVGGKSYSGWLPFTDPYASPVPKRIVRKVPDDGPVLDATSSDVVCNKGGESGAGAVATAAAGSQVVFHWTNWPADHQGPISTYMTSCNGDCKNFDASNAKWFKVDAAGFSNGKWAATQLIENGMKWTSTIPIHPTTRLNELIRNEIVALHSVGQPQFYPSCAQIEVTGGGSTVPSGSELVSIPGLYNSVQWPDIWSDNFKSFKIPGPAALGDSSSGSGNSDPASSSPDASSTKVSSASHASSTHAASTAGSPSASSTHVSSTAAHTSAESKPTSSTVATSSAPASTGRCKTKRSRGMVKRHVSHHAKRHH</sequence>
<name>A0A5C3PC66_9APHY</name>
<dbReference type="InterPro" id="IPR049892">
    <property type="entry name" value="AA9"/>
</dbReference>
<evidence type="ECO:0000256" key="13">
    <source>
        <dbReference type="ARBA" id="ARBA00044502"/>
    </source>
</evidence>
<evidence type="ECO:0000256" key="9">
    <source>
        <dbReference type="ARBA" id="ARBA00023033"/>
    </source>
</evidence>
<evidence type="ECO:0000256" key="3">
    <source>
        <dbReference type="ARBA" id="ARBA00022525"/>
    </source>
</evidence>
<keyword evidence="20" id="KW-1185">Reference proteome</keyword>
<keyword evidence="9 19" id="KW-0503">Monooxygenase</keyword>
<dbReference type="InParanoid" id="A0A5C3PC66"/>
<evidence type="ECO:0000256" key="4">
    <source>
        <dbReference type="ARBA" id="ARBA00022723"/>
    </source>
</evidence>
<evidence type="ECO:0000256" key="12">
    <source>
        <dbReference type="ARBA" id="ARBA00023326"/>
    </source>
</evidence>
<keyword evidence="11" id="KW-0119">Carbohydrate metabolism</keyword>
<keyword evidence="5 17" id="KW-0732">Signal</keyword>
<evidence type="ECO:0000256" key="5">
    <source>
        <dbReference type="ARBA" id="ARBA00022729"/>
    </source>
</evidence>
<dbReference type="Gene3D" id="2.70.50.70">
    <property type="match status" value="1"/>
</dbReference>
<feature type="compositionally biased region" description="Low complexity" evidence="16">
    <location>
        <begin position="240"/>
        <end position="316"/>
    </location>
</feature>
<evidence type="ECO:0000256" key="1">
    <source>
        <dbReference type="ARBA" id="ARBA00001973"/>
    </source>
</evidence>
<reference evidence="19 20" key="1">
    <citation type="journal article" date="2019" name="Nat. Ecol. Evol.">
        <title>Megaphylogeny resolves global patterns of mushroom evolution.</title>
        <authorList>
            <person name="Varga T."/>
            <person name="Krizsan K."/>
            <person name="Foldi C."/>
            <person name="Dima B."/>
            <person name="Sanchez-Garcia M."/>
            <person name="Sanchez-Ramirez S."/>
            <person name="Szollosi G.J."/>
            <person name="Szarkandi J.G."/>
            <person name="Papp V."/>
            <person name="Albert L."/>
            <person name="Andreopoulos W."/>
            <person name="Angelini C."/>
            <person name="Antonin V."/>
            <person name="Barry K.W."/>
            <person name="Bougher N.L."/>
            <person name="Buchanan P."/>
            <person name="Buyck B."/>
            <person name="Bense V."/>
            <person name="Catcheside P."/>
            <person name="Chovatia M."/>
            <person name="Cooper J."/>
            <person name="Damon W."/>
            <person name="Desjardin D."/>
            <person name="Finy P."/>
            <person name="Geml J."/>
            <person name="Haridas S."/>
            <person name="Hughes K."/>
            <person name="Justo A."/>
            <person name="Karasinski D."/>
            <person name="Kautmanova I."/>
            <person name="Kiss B."/>
            <person name="Kocsube S."/>
            <person name="Kotiranta H."/>
            <person name="LaButti K.M."/>
            <person name="Lechner B.E."/>
            <person name="Liimatainen K."/>
            <person name="Lipzen A."/>
            <person name="Lukacs Z."/>
            <person name="Mihaltcheva S."/>
            <person name="Morgado L.N."/>
            <person name="Niskanen T."/>
            <person name="Noordeloos M.E."/>
            <person name="Ohm R.A."/>
            <person name="Ortiz-Santana B."/>
            <person name="Ovrebo C."/>
            <person name="Racz N."/>
            <person name="Riley R."/>
            <person name="Savchenko A."/>
            <person name="Shiryaev A."/>
            <person name="Soop K."/>
            <person name="Spirin V."/>
            <person name="Szebenyi C."/>
            <person name="Tomsovsky M."/>
            <person name="Tulloss R.E."/>
            <person name="Uehling J."/>
            <person name="Grigoriev I.V."/>
            <person name="Vagvolgyi C."/>
            <person name="Papp T."/>
            <person name="Martin F.M."/>
            <person name="Miettinen O."/>
            <person name="Hibbett D.S."/>
            <person name="Nagy L.G."/>
        </authorList>
    </citation>
    <scope>NUCLEOTIDE SEQUENCE [LARGE SCALE GENOMIC DNA]</scope>
    <source>
        <strain evidence="19 20">HHB13444</strain>
    </source>
</reference>
<feature type="chain" id="PRO_5022842145" description="lytic cellulose monooxygenase (C4-dehydrogenating)" evidence="17">
    <location>
        <begin position="24"/>
        <end position="340"/>
    </location>
</feature>
<dbReference type="EC" id="1.14.99.56" evidence="15"/>
<dbReference type="Proteomes" id="UP000308197">
    <property type="component" value="Unassembled WGS sequence"/>
</dbReference>
<dbReference type="AlphaFoldDB" id="A0A5C3PC66"/>
<evidence type="ECO:0000313" key="19">
    <source>
        <dbReference type="EMBL" id="TFK86892.1"/>
    </source>
</evidence>
<feature type="domain" description="Auxiliary Activity family 9 catalytic" evidence="18">
    <location>
        <begin position="24"/>
        <end position="218"/>
    </location>
</feature>
<protein>
    <recommendedName>
        <fullName evidence="15">lytic cellulose monooxygenase (C4-dehydrogenating)</fullName>
        <ecNumber evidence="15">1.14.99.56</ecNumber>
    </recommendedName>
</protein>
<evidence type="ECO:0000259" key="18">
    <source>
        <dbReference type="Pfam" id="PF03443"/>
    </source>
</evidence>
<dbReference type="Pfam" id="PF03443">
    <property type="entry name" value="AA9"/>
    <property type="match status" value="1"/>
</dbReference>
<evidence type="ECO:0000256" key="16">
    <source>
        <dbReference type="SAM" id="MobiDB-lite"/>
    </source>
</evidence>
<keyword evidence="6" id="KW-0136">Cellulose degradation</keyword>
<keyword evidence="3" id="KW-0964">Secreted</keyword>
<evidence type="ECO:0000256" key="17">
    <source>
        <dbReference type="SAM" id="SignalP"/>
    </source>
</evidence>
<comment type="catalytic activity">
    <reaction evidence="14">
        <text>[(1-&gt;4)-beta-D-glucosyl]n+m + reduced acceptor + O2 = 4-dehydro-beta-D-glucosyl-[(1-&gt;4)-beta-D-glucosyl]n-1 + [(1-&gt;4)-beta-D-glucosyl]m + acceptor + H2O.</text>
        <dbReference type="EC" id="1.14.99.56"/>
    </reaction>
</comment>
<dbReference type="EMBL" id="ML211178">
    <property type="protein sequence ID" value="TFK86892.1"/>
    <property type="molecule type" value="Genomic_DNA"/>
</dbReference>